<protein>
    <submittedName>
        <fullName evidence="1">Uncharacterized protein</fullName>
    </submittedName>
</protein>
<dbReference type="RefSeq" id="WP_169561102.1">
    <property type="nucleotide sequence ID" value="NZ_BSNF01000008.1"/>
</dbReference>
<accession>A0ABQ5U941</accession>
<gene>
    <name evidence="1" type="ORF">GCM10007924_22370</name>
</gene>
<reference evidence="1" key="1">
    <citation type="journal article" date="2014" name="Int. J. Syst. Evol. Microbiol.">
        <title>Complete genome of a new Firmicutes species belonging to the dominant human colonic microbiota ('Ruminococcus bicirculans') reveals two chromosomes and a selective capacity to utilize plant glucans.</title>
        <authorList>
            <consortium name="NISC Comparative Sequencing Program"/>
            <person name="Wegmann U."/>
            <person name="Louis P."/>
            <person name="Goesmann A."/>
            <person name="Henrissat B."/>
            <person name="Duncan S.H."/>
            <person name="Flint H.J."/>
        </authorList>
    </citation>
    <scope>NUCLEOTIDE SEQUENCE</scope>
    <source>
        <strain evidence="1">NBRC 103408</strain>
    </source>
</reference>
<reference evidence="1" key="2">
    <citation type="submission" date="2023-01" db="EMBL/GenBank/DDBJ databases">
        <title>Draft genome sequence of Sneathiella chinensis strain NBRC 103408.</title>
        <authorList>
            <person name="Sun Q."/>
            <person name="Mori K."/>
        </authorList>
    </citation>
    <scope>NUCLEOTIDE SEQUENCE</scope>
    <source>
        <strain evidence="1">NBRC 103408</strain>
    </source>
</reference>
<sequence>MSGPKSGPCACDAVIRYEHLAEDLQEIDQLPGEFLEIFQSLNSKGTYRDPASQDAKRFFIENGLEDQITPLLSEVR</sequence>
<keyword evidence="2" id="KW-1185">Reference proteome</keyword>
<evidence type="ECO:0000313" key="2">
    <source>
        <dbReference type="Proteomes" id="UP001161409"/>
    </source>
</evidence>
<comment type="caution">
    <text evidence="1">The sequence shown here is derived from an EMBL/GenBank/DDBJ whole genome shotgun (WGS) entry which is preliminary data.</text>
</comment>
<dbReference type="EMBL" id="BSNF01000008">
    <property type="protein sequence ID" value="GLQ07016.1"/>
    <property type="molecule type" value="Genomic_DNA"/>
</dbReference>
<proteinExistence type="predicted"/>
<name>A0ABQ5U941_9PROT</name>
<organism evidence="1 2">
    <name type="scientific">Sneathiella chinensis</name>
    <dbReference type="NCBI Taxonomy" id="349750"/>
    <lineage>
        <taxon>Bacteria</taxon>
        <taxon>Pseudomonadati</taxon>
        <taxon>Pseudomonadota</taxon>
        <taxon>Alphaproteobacteria</taxon>
        <taxon>Sneathiellales</taxon>
        <taxon>Sneathiellaceae</taxon>
        <taxon>Sneathiella</taxon>
    </lineage>
</organism>
<dbReference type="Proteomes" id="UP001161409">
    <property type="component" value="Unassembled WGS sequence"/>
</dbReference>
<evidence type="ECO:0000313" key="1">
    <source>
        <dbReference type="EMBL" id="GLQ07016.1"/>
    </source>
</evidence>